<evidence type="ECO:0008006" key="5">
    <source>
        <dbReference type="Google" id="ProtNLM"/>
    </source>
</evidence>
<dbReference type="AlphaFoldDB" id="A0A9R1VDJ8"/>
<comment type="caution">
    <text evidence="3">The sequence shown here is derived from an EMBL/GenBank/DDBJ whole genome shotgun (WGS) entry which is preliminary data.</text>
</comment>
<dbReference type="InterPro" id="IPR050592">
    <property type="entry name" value="GDSL_lipolytic_enzyme"/>
</dbReference>
<proteinExistence type="inferred from homology"/>
<dbReference type="Pfam" id="PF00657">
    <property type="entry name" value="Lipase_GDSL"/>
    <property type="match status" value="1"/>
</dbReference>
<dbReference type="GO" id="GO:0016788">
    <property type="term" value="F:hydrolase activity, acting on ester bonds"/>
    <property type="evidence" value="ECO:0007669"/>
    <property type="project" value="InterPro"/>
</dbReference>
<evidence type="ECO:0000256" key="2">
    <source>
        <dbReference type="SAM" id="SignalP"/>
    </source>
</evidence>
<dbReference type="InterPro" id="IPR001087">
    <property type="entry name" value="GDSL"/>
</dbReference>
<dbReference type="PANTHER" id="PTHR45642:SF88">
    <property type="entry name" value="GDSL-LIKE LIPASE_ACYLHYDROLASE FAMILY PROTEIN-RELATED"/>
    <property type="match status" value="1"/>
</dbReference>
<evidence type="ECO:0000256" key="1">
    <source>
        <dbReference type="ARBA" id="ARBA00008668"/>
    </source>
</evidence>
<gene>
    <name evidence="3" type="ORF">LSAT_V11C500268410</name>
</gene>
<keyword evidence="4" id="KW-1185">Reference proteome</keyword>
<dbReference type="InterPro" id="IPR036514">
    <property type="entry name" value="SGNH_hydro_sf"/>
</dbReference>
<reference evidence="3 4" key="1">
    <citation type="journal article" date="2017" name="Nat. Commun.">
        <title>Genome assembly with in vitro proximity ligation data and whole-genome triplication in lettuce.</title>
        <authorList>
            <person name="Reyes-Chin-Wo S."/>
            <person name="Wang Z."/>
            <person name="Yang X."/>
            <person name="Kozik A."/>
            <person name="Arikit S."/>
            <person name="Song C."/>
            <person name="Xia L."/>
            <person name="Froenicke L."/>
            <person name="Lavelle D.O."/>
            <person name="Truco M.J."/>
            <person name="Xia R."/>
            <person name="Zhu S."/>
            <person name="Xu C."/>
            <person name="Xu H."/>
            <person name="Xu X."/>
            <person name="Cox K."/>
            <person name="Korf I."/>
            <person name="Meyers B.C."/>
            <person name="Michelmore R.W."/>
        </authorList>
    </citation>
    <scope>NUCLEOTIDE SEQUENCE [LARGE SCALE GENOMIC DNA]</scope>
    <source>
        <strain evidence="4">cv. Salinas</strain>
        <tissue evidence="3">Seedlings</tissue>
    </source>
</reference>
<evidence type="ECO:0000313" key="3">
    <source>
        <dbReference type="EMBL" id="KAJ0205102.1"/>
    </source>
</evidence>
<evidence type="ECO:0000313" key="4">
    <source>
        <dbReference type="Proteomes" id="UP000235145"/>
    </source>
</evidence>
<organism evidence="3 4">
    <name type="scientific">Lactuca sativa</name>
    <name type="common">Garden lettuce</name>
    <dbReference type="NCBI Taxonomy" id="4236"/>
    <lineage>
        <taxon>Eukaryota</taxon>
        <taxon>Viridiplantae</taxon>
        <taxon>Streptophyta</taxon>
        <taxon>Embryophyta</taxon>
        <taxon>Tracheophyta</taxon>
        <taxon>Spermatophyta</taxon>
        <taxon>Magnoliopsida</taxon>
        <taxon>eudicotyledons</taxon>
        <taxon>Gunneridae</taxon>
        <taxon>Pentapetalae</taxon>
        <taxon>asterids</taxon>
        <taxon>campanulids</taxon>
        <taxon>Asterales</taxon>
        <taxon>Asteraceae</taxon>
        <taxon>Cichorioideae</taxon>
        <taxon>Cichorieae</taxon>
        <taxon>Lactucinae</taxon>
        <taxon>Lactuca</taxon>
    </lineage>
</organism>
<dbReference type="EMBL" id="NBSK02000005">
    <property type="protein sequence ID" value="KAJ0205102.1"/>
    <property type="molecule type" value="Genomic_DNA"/>
</dbReference>
<dbReference type="OrthoDB" id="1600564at2759"/>
<comment type="similarity">
    <text evidence="1">Belongs to the 'GDSL' lipolytic enzyme family.</text>
</comment>
<feature type="signal peptide" evidence="2">
    <location>
        <begin position="1"/>
        <end position="17"/>
    </location>
</feature>
<dbReference type="Gene3D" id="3.40.50.1110">
    <property type="entry name" value="SGNH hydrolase"/>
    <property type="match status" value="1"/>
</dbReference>
<dbReference type="PANTHER" id="PTHR45642">
    <property type="entry name" value="GDSL ESTERASE/LIPASE EXL3"/>
    <property type="match status" value="1"/>
</dbReference>
<feature type="chain" id="PRO_5040293806" description="SGNH hydrolase-type esterase domain-containing protein" evidence="2">
    <location>
        <begin position="18"/>
        <end position="222"/>
    </location>
</feature>
<dbReference type="Proteomes" id="UP000235145">
    <property type="component" value="Unassembled WGS sequence"/>
</dbReference>
<accession>A0A9R1VDJ8</accession>
<protein>
    <recommendedName>
        <fullName evidence="5">SGNH hydrolase-type esterase domain-containing protein</fullName>
    </recommendedName>
</protein>
<name>A0A9R1VDJ8_LACSA</name>
<dbReference type="SUPFAM" id="SSF52266">
    <property type="entry name" value="SGNH hydrolase"/>
    <property type="match status" value="1"/>
</dbReference>
<keyword evidence="2" id="KW-0732">Signal</keyword>
<sequence length="222" mass="24824">MAFVVFIFALLLKVSTALSSQDINHLFSTVLIFGDSTADSGNNNYINTPLKADHPPYGEDFPGKIPTGRFSNGKLVSDFWASLLGIKQTVPPFLQLNISDFDIRTGVNFTFVGSGYNDMTAQISQVITVTKQLYCFKEYIKRLKKVVGIKVEGALVSISVGTNDFMISYYDLPSRGDDFSMDDYQDYILKKLQNFVNELYKHGCQTMVVSGLPLMERSTRFG</sequence>